<dbReference type="InterPro" id="IPR047127">
    <property type="entry name" value="MutT-like"/>
</dbReference>
<evidence type="ECO:0000256" key="5">
    <source>
        <dbReference type="ARBA" id="ARBA00022723"/>
    </source>
</evidence>
<dbReference type="GO" id="GO:0046872">
    <property type="term" value="F:metal ion binding"/>
    <property type="evidence" value="ECO:0007669"/>
    <property type="project" value="UniProtKB-KW"/>
</dbReference>
<dbReference type="GO" id="GO:0044716">
    <property type="term" value="F:8-oxo-GDP phosphatase activity"/>
    <property type="evidence" value="ECO:0007669"/>
    <property type="project" value="TreeGrafter"/>
</dbReference>
<keyword evidence="5" id="KW-0479">Metal-binding</keyword>
<dbReference type="PANTHER" id="PTHR47707:SF1">
    <property type="entry name" value="NUDIX HYDROLASE FAMILY PROTEIN"/>
    <property type="match status" value="1"/>
</dbReference>
<evidence type="ECO:0000256" key="11">
    <source>
        <dbReference type="ARBA" id="ARBA00038905"/>
    </source>
</evidence>
<dbReference type="GO" id="GO:0008413">
    <property type="term" value="F:8-oxo-7,8-dihydroguanosine triphosphate pyrophosphatase activity"/>
    <property type="evidence" value="ECO:0007669"/>
    <property type="project" value="TreeGrafter"/>
</dbReference>
<dbReference type="GO" id="GO:0044715">
    <property type="term" value="F:8-oxo-dGDP phosphatase activity"/>
    <property type="evidence" value="ECO:0007669"/>
    <property type="project" value="TreeGrafter"/>
</dbReference>
<dbReference type="SUPFAM" id="SSF55811">
    <property type="entry name" value="Nudix"/>
    <property type="match status" value="1"/>
</dbReference>
<dbReference type="InterPro" id="IPR015797">
    <property type="entry name" value="NUDIX_hydrolase-like_dom_sf"/>
</dbReference>
<proteinExistence type="inferred from homology"/>
<evidence type="ECO:0000256" key="7">
    <source>
        <dbReference type="ARBA" id="ARBA00022801"/>
    </source>
</evidence>
<evidence type="ECO:0000256" key="12">
    <source>
        <dbReference type="RuleBase" id="RU003476"/>
    </source>
</evidence>
<evidence type="ECO:0000313" key="15">
    <source>
        <dbReference type="Proteomes" id="UP000321901"/>
    </source>
</evidence>
<comment type="similarity">
    <text evidence="2 12">Belongs to the Nudix hydrolase family.</text>
</comment>
<dbReference type="CDD" id="cd03425">
    <property type="entry name" value="NUDIX_MutT_NudA_like"/>
    <property type="match status" value="1"/>
</dbReference>
<dbReference type="InterPro" id="IPR020476">
    <property type="entry name" value="Nudix_hydrolase"/>
</dbReference>
<protein>
    <recommendedName>
        <fullName evidence="11">8-oxo-dGTP diphosphatase</fullName>
        <ecNumber evidence="11">3.6.1.55</ecNumber>
    </recommendedName>
</protein>
<evidence type="ECO:0000256" key="10">
    <source>
        <dbReference type="ARBA" id="ARBA00035861"/>
    </source>
</evidence>
<dbReference type="OrthoDB" id="9810648at2"/>
<comment type="caution">
    <text evidence="14">The sequence shown here is derived from an EMBL/GenBank/DDBJ whole genome shotgun (WGS) entry which is preliminary data.</text>
</comment>
<dbReference type="EMBL" id="BJYL01000033">
    <property type="protein sequence ID" value="GEN84128.1"/>
    <property type="molecule type" value="Genomic_DNA"/>
</dbReference>
<dbReference type="RefSeq" id="WP_147058712.1">
    <property type="nucleotide sequence ID" value="NZ_BJYL01000033.1"/>
</dbReference>
<dbReference type="PRINTS" id="PR00502">
    <property type="entry name" value="NUDIXFAMILY"/>
</dbReference>
<evidence type="ECO:0000256" key="1">
    <source>
        <dbReference type="ARBA" id="ARBA00001946"/>
    </source>
</evidence>
<evidence type="ECO:0000256" key="8">
    <source>
        <dbReference type="ARBA" id="ARBA00022842"/>
    </source>
</evidence>
<dbReference type="GO" id="GO:0035539">
    <property type="term" value="F:8-oxo-7,8-dihydrodeoxyguanosine triphosphate pyrophosphatase activity"/>
    <property type="evidence" value="ECO:0007669"/>
    <property type="project" value="UniProtKB-EC"/>
</dbReference>
<keyword evidence="6" id="KW-0227">DNA damage</keyword>
<dbReference type="PROSITE" id="PS51462">
    <property type="entry name" value="NUDIX"/>
    <property type="match status" value="1"/>
</dbReference>
<evidence type="ECO:0000256" key="6">
    <source>
        <dbReference type="ARBA" id="ARBA00022763"/>
    </source>
</evidence>
<evidence type="ECO:0000256" key="4">
    <source>
        <dbReference type="ARBA" id="ARBA00022705"/>
    </source>
</evidence>
<dbReference type="GO" id="GO:0006260">
    <property type="term" value="P:DNA replication"/>
    <property type="evidence" value="ECO:0007669"/>
    <property type="project" value="UniProtKB-KW"/>
</dbReference>
<dbReference type="GO" id="GO:0006281">
    <property type="term" value="P:DNA repair"/>
    <property type="evidence" value="ECO:0007669"/>
    <property type="project" value="UniProtKB-KW"/>
</dbReference>
<dbReference type="PROSITE" id="PS00893">
    <property type="entry name" value="NUDIX_BOX"/>
    <property type="match status" value="1"/>
</dbReference>
<sequence>MTKIIHVAAAVIHNEKGDILCARRSENMFLPGYWEFPGGKIEPGETPKTALVREIKEELNCNIKISQFVEDTSYKYEQFTVRLETYFAKINSGTPIAMEHSELKWVPFSELKTLEWAPADIPAVERVIQQCKKGFMNN</sequence>
<evidence type="ECO:0000256" key="9">
    <source>
        <dbReference type="ARBA" id="ARBA00023204"/>
    </source>
</evidence>
<evidence type="ECO:0000256" key="3">
    <source>
        <dbReference type="ARBA" id="ARBA00022457"/>
    </source>
</evidence>
<organism evidence="14 15">
    <name type="scientific">Sporosarcina luteola</name>
    <dbReference type="NCBI Taxonomy" id="582850"/>
    <lineage>
        <taxon>Bacteria</taxon>
        <taxon>Bacillati</taxon>
        <taxon>Bacillota</taxon>
        <taxon>Bacilli</taxon>
        <taxon>Bacillales</taxon>
        <taxon>Caryophanaceae</taxon>
        <taxon>Sporosarcina</taxon>
    </lineage>
</organism>
<evidence type="ECO:0000313" key="14">
    <source>
        <dbReference type="EMBL" id="GEN84128.1"/>
    </source>
</evidence>
<reference evidence="14 15" key="1">
    <citation type="submission" date="2019-07" db="EMBL/GenBank/DDBJ databases">
        <title>Whole genome shotgun sequence of Sporosarcina luteola NBRC 105378.</title>
        <authorList>
            <person name="Hosoyama A."/>
            <person name="Uohara A."/>
            <person name="Ohji S."/>
            <person name="Ichikawa N."/>
        </authorList>
    </citation>
    <scope>NUCLEOTIDE SEQUENCE [LARGE SCALE GENOMIC DNA]</scope>
    <source>
        <strain evidence="14 15">NBRC 105378</strain>
    </source>
</reference>
<keyword evidence="7 12" id="KW-0378">Hydrolase</keyword>
<dbReference type="AlphaFoldDB" id="A0A511Z9M2"/>
<keyword evidence="4" id="KW-0235">DNA replication</keyword>
<dbReference type="Proteomes" id="UP000321901">
    <property type="component" value="Unassembled WGS sequence"/>
</dbReference>
<name>A0A511Z9M2_9BACL</name>
<keyword evidence="15" id="KW-1185">Reference proteome</keyword>
<gene>
    <name evidence="14" type="ORF">SLU01_24400</name>
</gene>
<dbReference type="Pfam" id="PF00293">
    <property type="entry name" value="NUDIX"/>
    <property type="match status" value="1"/>
</dbReference>
<dbReference type="Gene3D" id="3.90.79.10">
    <property type="entry name" value="Nucleoside Triphosphate Pyrophosphohydrolase"/>
    <property type="match status" value="1"/>
</dbReference>
<accession>A0A511Z9M2</accession>
<dbReference type="PANTHER" id="PTHR47707">
    <property type="entry name" value="8-OXO-DGTP DIPHOSPHATASE"/>
    <property type="match status" value="1"/>
</dbReference>
<evidence type="ECO:0000259" key="13">
    <source>
        <dbReference type="PROSITE" id="PS51462"/>
    </source>
</evidence>
<comment type="catalytic activity">
    <reaction evidence="10">
        <text>8-oxo-dGTP + H2O = 8-oxo-dGMP + diphosphate + H(+)</text>
        <dbReference type="Rhea" id="RHEA:31575"/>
        <dbReference type="ChEBI" id="CHEBI:15377"/>
        <dbReference type="ChEBI" id="CHEBI:15378"/>
        <dbReference type="ChEBI" id="CHEBI:33019"/>
        <dbReference type="ChEBI" id="CHEBI:63224"/>
        <dbReference type="ChEBI" id="CHEBI:77896"/>
        <dbReference type="EC" id="3.6.1.55"/>
    </reaction>
</comment>
<comment type="cofactor">
    <cofactor evidence="1">
        <name>Mg(2+)</name>
        <dbReference type="ChEBI" id="CHEBI:18420"/>
    </cofactor>
</comment>
<feature type="domain" description="Nudix hydrolase" evidence="13">
    <location>
        <begin position="3"/>
        <end position="129"/>
    </location>
</feature>
<dbReference type="EC" id="3.6.1.55" evidence="11"/>
<keyword evidence="3" id="KW-0515">Mutator protein</keyword>
<evidence type="ECO:0000256" key="2">
    <source>
        <dbReference type="ARBA" id="ARBA00005582"/>
    </source>
</evidence>
<keyword evidence="9" id="KW-0234">DNA repair</keyword>
<keyword evidence="8" id="KW-0460">Magnesium</keyword>
<dbReference type="InterPro" id="IPR020084">
    <property type="entry name" value="NUDIX_hydrolase_CS"/>
</dbReference>
<dbReference type="InterPro" id="IPR000086">
    <property type="entry name" value="NUDIX_hydrolase_dom"/>
</dbReference>